<name>X1IAD1_9ZZZZ</name>
<feature type="non-terminal residue" evidence="4">
    <location>
        <position position="252"/>
    </location>
</feature>
<dbReference type="InterPro" id="IPR038601">
    <property type="entry name" value="MttB-like_sf"/>
</dbReference>
<dbReference type="GO" id="GO:0008168">
    <property type="term" value="F:methyltransferase activity"/>
    <property type="evidence" value="ECO:0007669"/>
    <property type="project" value="UniProtKB-KW"/>
</dbReference>
<accession>X1IAD1</accession>
<protein>
    <recommendedName>
        <fullName evidence="5">Trimethylamine methyltransferase</fullName>
    </recommendedName>
</protein>
<keyword evidence="2" id="KW-0489">Methyltransferase</keyword>
<proteinExistence type="inferred from homology"/>
<evidence type="ECO:0000256" key="1">
    <source>
        <dbReference type="ARBA" id="ARBA00007137"/>
    </source>
</evidence>
<evidence type="ECO:0000256" key="3">
    <source>
        <dbReference type="ARBA" id="ARBA00022679"/>
    </source>
</evidence>
<dbReference type="EMBL" id="BARU01036575">
    <property type="protein sequence ID" value="GAH78657.1"/>
    <property type="molecule type" value="Genomic_DNA"/>
</dbReference>
<dbReference type="InterPro" id="IPR010426">
    <property type="entry name" value="MTTB_MeTrfase"/>
</dbReference>
<comment type="similarity">
    <text evidence="1">Belongs to the trimethylamine methyltransferase family.</text>
</comment>
<dbReference type="GO" id="GO:0015948">
    <property type="term" value="P:methanogenesis"/>
    <property type="evidence" value="ECO:0007669"/>
    <property type="project" value="InterPro"/>
</dbReference>
<dbReference type="GO" id="GO:0032259">
    <property type="term" value="P:methylation"/>
    <property type="evidence" value="ECO:0007669"/>
    <property type="project" value="UniProtKB-KW"/>
</dbReference>
<feature type="non-terminal residue" evidence="4">
    <location>
        <position position="1"/>
    </location>
</feature>
<dbReference type="AlphaFoldDB" id="X1IAD1"/>
<dbReference type="Gene3D" id="3.20.20.480">
    <property type="entry name" value="Trimethylamine methyltransferase-like"/>
    <property type="match status" value="1"/>
</dbReference>
<keyword evidence="3" id="KW-0808">Transferase</keyword>
<reference evidence="4" key="1">
    <citation type="journal article" date="2014" name="Front. Microbiol.">
        <title>High frequency of phylogenetically diverse reductive dehalogenase-homologous genes in deep subseafloor sedimentary metagenomes.</title>
        <authorList>
            <person name="Kawai M."/>
            <person name="Futagami T."/>
            <person name="Toyoda A."/>
            <person name="Takaki Y."/>
            <person name="Nishi S."/>
            <person name="Hori S."/>
            <person name="Arai W."/>
            <person name="Tsubouchi T."/>
            <person name="Morono Y."/>
            <person name="Uchiyama I."/>
            <person name="Ito T."/>
            <person name="Fujiyama A."/>
            <person name="Inagaki F."/>
            <person name="Takami H."/>
        </authorList>
    </citation>
    <scope>NUCLEOTIDE SEQUENCE</scope>
    <source>
        <strain evidence="4">Expedition CK06-06</strain>
    </source>
</reference>
<evidence type="ECO:0000256" key="2">
    <source>
        <dbReference type="ARBA" id="ARBA00022603"/>
    </source>
</evidence>
<sequence length="252" mass="27322">TGSAGPITIGGSLVQHTAETLSGVVIDQLASRGAPIVWGGSPAAFDMRFGTTPMGAIETMMIDIAYNEIGKYLGIPTQAYMGLSDAKCLDSQAGLESGIGTILGALAGINIITGPGMLNFETTQSLEKLVIDNEICGMARRLVEGITPRGEPLAEDLFTEGLYEGKHFLLSPATMKWFRQEFFYPGPVISREDDQVWVEKGATTAEQRAKEEVKRILATHQPEPLDKDIDKELLRIMTKEAEKYGMSKLPLT</sequence>
<evidence type="ECO:0008006" key="5">
    <source>
        <dbReference type="Google" id="ProtNLM"/>
    </source>
</evidence>
<gene>
    <name evidence="4" type="ORF">S03H2_57095</name>
</gene>
<evidence type="ECO:0000313" key="4">
    <source>
        <dbReference type="EMBL" id="GAH78657.1"/>
    </source>
</evidence>
<comment type="caution">
    <text evidence="4">The sequence shown here is derived from an EMBL/GenBank/DDBJ whole genome shotgun (WGS) entry which is preliminary data.</text>
</comment>
<dbReference type="Pfam" id="PF06253">
    <property type="entry name" value="MTTB"/>
    <property type="match status" value="1"/>
</dbReference>
<organism evidence="4">
    <name type="scientific">marine sediment metagenome</name>
    <dbReference type="NCBI Taxonomy" id="412755"/>
    <lineage>
        <taxon>unclassified sequences</taxon>
        <taxon>metagenomes</taxon>
        <taxon>ecological metagenomes</taxon>
    </lineage>
</organism>